<name>A0A1G9YUI2_9PSEU</name>
<sequence length="48" mass="5658">MWRAGGWEFRKDEYSFVLEEMVAVLDGLEIFGGLRDPIFKPRGQWHTS</sequence>
<dbReference type="RefSeq" id="WP_176930011.1">
    <property type="nucleotide sequence ID" value="NZ_FNET01000035.1"/>
</dbReference>
<gene>
    <name evidence="1" type="ORF">SAMN04488074_13529</name>
</gene>
<organism evidence="1 2">
    <name type="scientific">Lentzea albidocapillata subsp. violacea</name>
    <dbReference type="NCBI Taxonomy" id="128104"/>
    <lineage>
        <taxon>Bacteria</taxon>
        <taxon>Bacillati</taxon>
        <taxon>Actinomycetota</taxon>
        <taxon>Actinomycetes</taxon>
        <taxon>Pseudonocardiales</taxon>
        <taxon>Pseudonocardiaceae</taxon>
        <taxon>Lentzea</taxon>
    </lineage>
</organism>
<evidence type="ECO:0000313" key="1">
    <source>
        <dbReference type="EMBL" id="SDN12201.1"/>
    </source>
</evidence>
<evidence type="ECO:0000313" key="2">
    <source>
        <dbReference type="Proteomes" id="UP000199682"/>
    </source>
</evidence>
<dbReference type="Proteomes" id="UP000199682">
    <property type="component" value="Unassembled WGS sequence"/>
</dbReference>
<dbReference type="EMBL" id="FNET01000035">
    <property type="protein sequence ID" value="SDN12201.1"/>
    <property type="molecule type" value="Genomic_DNA"/>
</dbReference>
<reference evidence="2" key="1">
    <citation type="submission" date="2016-10" db="EMBL/GenBank/DDBJ databases">
        <authorList>
            <person name="Varghese N."/>
            <person name="Submissions S."/>
        </authorList>
    </citation>
    <scope>NUCLEOTIDE SEQUENCE [LARGE SCALE GENOMIC DNA]</scope>
    <source>
        <strain evidence="2">DSM 44796</strain>
    </source>
</reference>
<dbReference type="AlphaFoldDB" id="A0A1G9YUI2"/>
<accession>A0A1G9YUI2</accession>
<protein>
    <submittedName>
        <fullName evidence="1">Uncharacterized protein</fullName>
    </submittedName>
</protein>
<proteinExistence type="predicted"/>